<evidence type="ECO:0000313" key="1">
    <source>
        <dbReference type="EMBL" id="EMT39807.1"/>
    </source>
</evidence>
<organism evidence="1 2">
    <name type="scientific">Thermoanaerobacter thermohydrosulfuricus WC1</name>
    <dbReference type="NCBI Taxonomy" id="1198630"/>
    <lineage>
        <taxon>Bacteria</taxon>
        <taxon>Bacillati</taxon>
        <taxon>Bacillota</taxon>
        <taxon>Clostridia</taxon>
        <taxon>Thermoanaerobacterales</taxon>
        <taxon>Thermoanaerobacteraceae</taxon>
        <taxon>Thermoanaerobacter</taxon>
    </lineage>
</organism>
<dbReference type="HOGENOM" id="CLU_2738751_0_0_9"/>
<gene>
    <name evidence="1" type="ORF">TthWC1_0615</name>
</gene>
<dbReference type="Proteomes" id="UP000013242">
    <property type="component" value="Unassembled WGS sequence"/>
</dbReference>
<comment type="caution">
    <text evidence="1">The sequence shown here is derived from an EMBL/GenBank/DDBJ whole genome shotgun (WGS) entry which is preliminary data.</text>
</comment>
<dbReference type="AlphaFoldDB" id="M8DIC8"/>
<name>M8DIC8_THETY</name>
<accession>M8DIC8</accession>
<reference evidence="1 2" key="1">
    <citation type="journal article" date="2013" name="PLoS ONE">
        <title>Genomic Evaluation of Thermoanaerobacter spp. for the Construction of Designer Co-Cultures to Improve Lignocellulosic Biofuel Production.</title>
        <authorList>
            <person name="Verbeke T.J."/>
            <person name="Zhang X."/>
            <person name="Henrissat B."/>
            <person name="Spicer V."/>
            <person name="Rydzak T."/>
            <person name="Krokhin O.V."/>
            <person name="Fristensky B."/>
            <person name="Levin D.B."/>
            <person name="Sparling R."/>
        </authorList>
    </citation>
    <scope>NUCLEOTIDE SEQUENCE [LARGE SCALE GENOMIC DNA]</scope>
    <source>
        <strain evidence="1 2">WC1</strain>
    </source>
</reference>
<evidence type="ECO:0000313" key="2">
    <source>
        <dbReference type="Proteomes" id="UP000013242"/>
    </source>
</evidence>
<keyword evidence="2" id="KW-1185">Reference proteome</keyword>
<proteinExistence type="predicted"/>
<sequence length="71" mass="8351">MPDKRLMVLNNVKIAEDSEKDSLIKAFHKIIKDLRGINDFKNFIFLLTDKEGVILELVLPYDDTHFYLKKV</sequence>
<dbReference type="PATRIC" id="fig|1198630.3.peg.633"/>
<protein>
    <submittedName>
        <fullName evidence="1">Uncharacterized protein</fullName>
    </submittedName>
</protein>
<dbReference type="EMBL" id="AMYG01000023">
    <property type="protein sequence ID" value="EMT39807.1"/>
    <property type="molecule type" value="Genomic_DNA"/>
</dbReference>
<dbReference type="RefSeq" id="WP_004398940.1">
    <property type="nucleotide sequence ID" value="NZ_KB731279.1"/>
</dbReference>